<comment type="caution">
    <text evidence="2">The sequence shown here is derived from an EMBL/GenBank/DDBJ whole genome shotgun (WGS) entry which is preliminary data.</text>
</comment>
<dbReference type="GO" id="GO:0016746">
    <property type="term" value="F:acyltransferase activity"/>
    <property type="evidence" value="ECO:0007669"/>
    <property type="project" value="UniProtKB-KW"/>
</dbReference>
<evidence type="ECO:0000313" key="2">
    <source>
        <dbReference type="EMBL" id="MFB5681395.1"/>
    </source>
</evidence>
<dbReference type="Proteomes" id="UP001580407">
    <property type="component" value="Unassembled WGS sequence"/>
</dbReference>
<name>A0ABV5B6S3_9BACL</name>
<dbReference type="EMBL" id="JBHILM010000010">
    <property type="protein sequence ID" value="MFB5681395.1"/>
    <property type="molecule type" value="Genomic_DNA"/>
</dbReference>
<feature type="domain" description="N-acetyltransferase" evidence="1">
    <location>
        <begin position="6"/>
        <end position="167"/>
    </location>
</feature>
<dbReference type="EC" id="2.3.-.-" evidence="2"/>
<evidence type="ECO:0000313" key="3">
    <source>
        <dbReference type="Proteomes" id="UP001580407"/>
    </source>
</evidence>
<organism evidence="2 3">
    <name type="scientific">Paenibacillus terreus</name>
    <dbReference type="NCBI Taxonomy" id="1387834"/>
    <lineage>
        <taxon>Bacteria</taxon>
        <taxon>Bacillati</taxon>
        <taxon>Bacillota</taxon>
        <taxon>Bacilli</taxon>
        <taxon>Bacillales</taxon>
        <taxon>Paenibacillaceae</taxon>
        <taxon>Paenibacillus</taxon>
    </lineage>
</organism>
<sequence>MTTARLGFSVWEEEDLPLALELWGDPEVTRYISANGYFSEEEISSRLQNEIRNEELFRVQYWPIFNMETAEHVGCCGLRPYDLDKKVYELGFHLRREHWGCGFGKEAAVAVINYAFDRLQASKLFAGHNPHNAVSGQLLTKLGFRYTHDEYYAPTGLNHPSYEFLREPC</sequence>
<dbReference type="InterPro" id="IPR000182">
    <property type="entry name" value="GNAT_dom"/>
</dbReference>
<dbReference type="InterPro" id="IPR051531">
    <property type="entry name" value="N-acetyltransferase"/>
</dbReference>
<dbReference type="Pfam" id="PF13302">
    <property type="entry name" value="Acetyltransf_3"/>
    <property type="match status" value="1"/>
</dbReference>
<evidence type="ECO:0000259" key="1">
    <source>
        <dbReference type="PROSITE" id="PS51186"/>
    </source>
</evidence>
<reference evidence="2 3" key="1">
    <citation type="submission" date="2024-09" db="EMBL/GenBank/DDBJ databases">
        <authorList>
            <person name="Ruan L."/>
        </authorList>
    </citation>
    <scope>NUCLEOTIDE SEQUENCE [LARGE SCALE GENOMIC DNA]</scope>
    <source>
        <strain evidence="2 3">D33</strain>
    </source>
</reference>
<dbReference type="InterPro" id="IPR016181">
    <property type="entry name" value="Acyl_CoA_acyltransferase"/>
</dbReference>
<dbReference type="PANTHER" id="PTHR43792">
    <property type="entry name" value="GNAT FAMILY, PUTATIVE (AFU_ORTHOLOGUE AFUA_3G00765)-RELATED-RELATED"/>
    <property type="match status" value="1"/>
</dbReference>
<keyword evidence="2" id="KW-0808">Transferase</keyword>
<gene>
    <name evidence="2" type="ORF">ACE3NQ_10775</name>
</gene>
<accession>A0ABV5B6S3</accession>
<proteinExistence type="predicted"/>
<keyword evidence="3" id="KW-1185">Reference proteome</keyword>
<protein>
    <submittedName>
        <fullName evidence="2">GNAT family N-acetyltransferase</fullName>
        <ecNumber evidence="2">2.3.-.-</ecNumber>
    </submittedName>
</protein>
<dbReference type="Gene3D" id="3.40.630.30">
    <property type="match status" value="1"/>
</dbReference>
<dbReference type="PROSITE" id="PS51186">
    <property type="entry name" value="GNAT"/>
    <property type="match status" value="1"/>
</dbReference>
<dbReference type="PANTHER" id="PTHR43792:SF1">
    <property type="entry name" value="N-ACETYLTRANSFERASE DOMAIN-CONTAINING PROTEIN"/>
    <property type="match status" value="1"/>
</dbReference>
<keyword evidence="2" id="KW-0012">Acyltransferase</keyword>
<dbReference type="SUPFAM" id="SSF55729">
    <property type="entry name" value="Acyl-CoA N-acyltransferases (Nat)"/>
    <property type="match status" value="1"/>
</dbReference>
<dbReference type="CDD" id="cd04301">
    <property type="entry name" value="NAT_SF"/>
    <property type="match status" value="1"/>
</dbReference>